<evidence type="ECO:0000313" key="1">
    <source>
        <dbReference type="EMBL" id="KAK0457474.1"/>
    </source>
</evidence>
<keyword evidence="2" id="KW-1185">Reference proteome</keyword>
<protein>
    <submittedName>
        <fullName evidence="1">Uncharacterized protein</fullName>
    </submittedName>
</protein>
<sequence>MPRIIHPSIASLTAADGAFLRSLTLPGLKNMVLYGSTSRSQPDIYYAVSSLYNLIVHSACALSSLRIIISNCAIDQNLIHILEASPDLTSLGLEFLTWHGDSVQTIQTLFGRLGSFEHVLIPKLQSLALVLEEADFLGTNFGLFGYLFAYFVEDRWRKGTLRSVTVTIPWTTSSQPEFPLSQACRETLIKLENEGMDVEFISRGASLLL</sequence>
<dbReference type="Proteomes" id="UP001175211">
    <property type="component" value="Unassembled WGS sequence"/>
</dbReference>
<dbReference type="RefSeq" id="XP_060329786.1">
    <property type="nucleotide sequence ID" value="XM_060477558.1"/>
</dbReference>
<proteinExistence type="predicted"/>
<gene>
    <name evidence="1" type="ORF">EV420DRAFT_1643807</name>
</gene>
<comment type="caution">
    <text evidence="1">The sequence shown here is derived from an EMBL/GenBank/DDBJ whole genome shotgun (WGS) entry which is preliminary data.</text>
</comment>
<organism evidence="1 2">
    <name type="scientific">Armillaria tabescens</name>
    <name type="common">Ringless honey mushroom</name>
    <name type="synonym">Agaricus tabescens</name>
    <dbReference type="NCBI Taxonomy" id="1929756"/>
    <lineage>
        <taxon>Eukaryota</taxon>
        <taxon>Fungi</taxon>
        <taxon>Dikarya</taxon>
        <taxon>Basidiomycota</taxon>
        <taxon>Agaricomycotina</taxon>
        <taxon>Agaricomycetes</taxon>
        <taxon>Agaricomycetidae</taxon>
        <taxon>Agaricales</taxon>
        <taxon>Marasmiineae</taxon>
        <taxon>Physalacriaceae</taxon>
        <taxon>Desarmillaria</taxon>
    </lineage>
</organism>
<dbReference type="AlphaFoldDB" id="A0AA39N4U4"/>
<accession>A0AA39N4U4</accession>
<evidence type="ECO:0000313" key="2">
    <source>
        <dbReference type="Proteomes" id="UP001175211"/>
    </source>
</evidence>
<dbReference type="EMBL" id="JAUEPS010000021">
    <property type="protein sequence ID" value="KAK0457474.1"/>
    <property type="molecule type" value="Genomic_DNA"/>
</dbReference>
<reference evidence="1" key="1">
    <citation type="submission" date="2023-06" db="EMBL/GenBank/DDBJ databases">
        <authorList>
            <consortium name="Lawrence Berkeley National Laboratory"/>
            <person name="Ahrendt S."/>
            <person name="Sahu N."/>
            <person name="Indic B."/>
            <person name="Wong-Bajracharya J."/>
            <person name="Merenyi Z."/>
            <person name="Ke H.-M."/>
            <person name="Monk M."/>
            <person name="Kocsube S."/>
            <person name="Drula E."/>
            <person name="Lipzen A."/>
            <person name="Balint B."/>
            <person name="Henrissat B."/>
            <person name="Andreopoulos B."/>
            <person name="Martin F.M."/>
            <person name="Harder C.B."/>
            <person name="Rigling D."/>
            <person name="Ford K.L."/>
            <person name="Foster G.D."/>
            <person name="Pangilinan J."/>
            <person name="Papanicolaou A."/>
            <person name="Barry K."/>
            <person name="LaButti K."/>
            <person name="Viragh M."/>
            <person name="Koriabine M."/>
            <person name="Yan M."/>
            <person name="Riley R."/>
            <person name="Champramary S."/>
            <person name="Plett K.L."/>
            <person name="Tsai I.J."/>
            <person name="Slot J."/>
            <person name="Sipos G."/>
            <person name="Plett J."/>
            <person name="Nagy L.G."/>
            <person name="Grigoriev I.V."/>
        </authorList>
    </citation>
    <scope>NUCLEOTIDE SEQUENCE</scope>
    <source>
        <strain evidence="1">CCBAS 213</strain>
    </source>
</reference>
<dbReference type="GeneID" id="85361106"/>
<name>A0AA39N4U4_ARMTA</name>